<feature type="domain" description="DUF1468" evidence="2">
    <location>
        <begin position="20"/>
        <end position="154"/>
    </location>
</feature>
<dbReference type="RefSeq" id="WP_106717690.1">
    <property type="nucleotide sequence ID" value="NZ_JACHXT010000003.1"/>
</dbReference>
<comment type="caution">
    <text evidence="3">The sequence shown here is derived from an EMBL/GenBank/DDBJ whole genome shotgun (WGS) entry which is preliminary data.</text>
</comment>
<name>A0A2P7ARY1_9HYPH</name>
<feature type="transmembrane region" description="Helical" evidence="1">
    <location>
        <begin position="92"/>
        <end position="120"/>
    </location>
</feature>
<reference evidence="4" key="1">
    <citation type="submission" date="2017-11" db="EMBL/GenBank/DDBJ databases">
        <authorList>
            <person name="Kuznetsova I."/>
            <person name="Sazanova A."/>
            <person name="Chirak E."/>
            <person name="Safronova V."/>
            <person name="Willems A."/>
        </authorList>
    </citation>
    <scope>NUCLEOTIDE SEQUENCE [LARGE SCALE GENOMIC DNA]</scope>
    <source>
        <strain evidence="4">PEPV15</strain>
    </source>
</reference>
<evidence type="ECO:0000259" key="2">
    <source>
        <dbReference type="Pfam" id="PF07331"/>
    </source>
</evidence>
<evidence type="ECO:0000256" key="1">
    <source>
        <dbReference type="SAM" id="Phobius"/>
    </source>
</evidence>
<dbReference type="Pfam" id="PF07331">
    <property type="entry name" value="TctB"/>
    <property type="match status" value="1"/>
</dbReference>
<dbReference type="EMBL" id="PGGN01000003">
    <property type="protein sequence ID" value="PSH56930.1"/>
    <property type="molecule type" value="Genomic_DNA"/>
</dbReference>
<keyword evidence="1" id="KW-0812">Transmembrane</keyword>
<keyword evidence="4" id="KW-1185">Reference proteome</keyword>
<dbReference type="InterPro" id="IPR009936">
    <property type="entry name" value="DUF1468"/>
</dbReference>
<feature type="transmembrane region" description="Helical" evidence="1">
    <location>
        <begin position="48"/>
        <end position="71"/>
    </location>
</feature>
<protein>
    <recommendedName>
        <fullName evidence="2">DUF1468 domain-containing protein</fullName>
    </recommendedName>
</protein>
<dbReference type="AlphaFoldDB" id="A0A2P7ARY1"/>
<organism evidence="3 4">
    <name type="scientific">Phyllobacterium endophyticum</name>
    <dbReference type="NCBI Taxonomy" id="1149773"/>
    <lineage>
        <taxon>Bacteria</taxon>
        <taxon>Pseudomonadati</taxon>
        <taxon>Pseudomonadota</taxon>
        <taxon>Alphaproteobacteria</taxon>
        <taxon>Hyphomicrobiales</taxon>
        <taxon>Phyllobacteriaceae</taxon>
        <taxon>Phyllobacterium</taxon>
    </lineage>
</organism>
<keyword evidence="1" id="KW-1133">Transmembrane helix</keyword>
<accession>A0A2P7ARY1</accession>
<keyword evidence="1" id="KW-0472">Membrane</keyword>
<evidence type="ECO:0000313" key="3">
    <source>
        <dbReference type="EMBL" id="PSH56930.1"/>
    </source>
</evidence>
<sequence length="166" mass="18438">MAEFDKGSVSRRTMEIVTALLTSAAGLSVCYGSWRSGIGWSEMGPGAGYFPFYIGVLIILGSLVTLLRSIFLSRFRGEIFIDGKRARSVFGFFLPIVAFLIVSLFLGLYIGTALYIFASMKWQGGYRWWICILAALAVSALFYIVFEIGFQVPLLKGPVENWLGIY</sequence>
<evidence type="ECO:0000313" key="4">
    <source>
        <dbReference type="Proteomes" id="UP000241158"/>
    </source>
</evidence>
<dbReference type="Proteomes" id="UP000241158">
    <property type="component" value="Unassembled WGS sequence"/>
</dbReference>
<dbReference type="OrthoDB" id="6183775at2"/>
<feature type="transmembrane region" description="Helical" evidence="1">
    <location>
        <begin position="126"/>
        <end position="146"/>
    </location>
</feature>
<gene>
    <name evidence="3" type="ORF">CU100_16645</name>
</gene>
<proteinExistence type="predicted"/>